<evidence type="ECO:0000256" key="8">
    <source>
        <dbReference type="SAM" id="Phobius"/>
    </source>
</evidence>
<comment type="caution">
    <text evidence="11">The sequence shown here is derived from an EMBL/GenBank/DDBJ whole genome shotgun (WGS) entry which is preliminary data.</text>
</comment>
<dbReference type="PANTHER" id="PTHR43738:SF1">
    <property type="entry name" value="HEMIN TRANSPORT SYSTEM PERMEASE PROTEIN HRTB-RELATED"/>
    <property type="match status" value="1"/>
</dbReference>
<dbReference type="InterPro" id="IPR051125">
    <property type="entry name" value="ABC-4/HrtB_transporter"/>
</dbReference>
<feature type="domain" description="MacB-like periplasmic core" evidence="10">
    <location>
        <begin position="22"/>
        <end position="214"/>
    </location>
</feature>
<keyword evidence="3" id="KW-1003">Cell membrane</keyword>
<name>A0AA41TZQ7_9ACTN</name>
<dbReference type="AlphaFoldDB" id="A0AA41TZQ7"/>
<accession>A0AA41TZQ7</accession>
<dbReference type="InterPro" id="IPR003838">
    <property type="entry name" value="ABC3_permease_C"/>
</dbReference>
<protein>
    <submittedName>
        <fullName evidence="11">ABC transporter permease</fullName>
    </submittedName>
</protein>
<keyword evidence="5 8" id="KW-1133">Transmembrane helix</keyword>
<dbReference type="EMBL" id="JAKFHA010000004">
    <property type="protein sequence ID" value="MCF2527761.1"/>
    <property type="molecule type" value="Genomic_DNA"/>
</dbReference>
<evidence type="ECO:0000256" key="5">
    <source>
        <dbReference type="ARBA" id="ARBA00022989"/>
    </source>
</evidence>
<evidence type="ECO:0000256" key="3">
    <source>
        <dbReference type="ARBA" id="ARBA00022475"/>
    </source>
</evidence>
<organism evidence="11 12">
    <name type="scientific">Yinghuangia soli</name>
    <dbReference type="NCBI Taxonomy" id="2908204"/>
    <lineage>
        <taxon>Bacteria</taxon>
        <taxon>Bacillati</taxon>
        <taxon>Actinomycetota</taxon>
        <taxon>Actinomycetes</taxon>
        <taxon>Kitasatosporales</taxon>
        <taxon>Streptomycetaceae</taxon>
        <taxon>Yinghuangia</taxon>
    </lineage>
</organism>
<keyword evidence="12" id="KW-1185">Reference proteome</keyword>
<evidence type="ECO:0000259" key="10">
    <source>
        <dbReference type="Pfam" id="PF12704"/>
    </source>
</evidence>
<evidence type="ECO:0000256" key="7">
    <source>
        <dbReference type="ARBA" id="ARBA00038076"/>
    </source>
</evidence>
<evidence type="ECO:0000256" key="2">
    <source>
        <dbReference type="ARBA" id="ARBA00022448"/>
    </source>
</evidence>
<keyword evidence="4 8" id="KW-0812">Transmembrane</keyword>
<dbReference type="PANTHER" id="PTHR43738">
    <property type="entry name" value="ABC TRANSPORTER, MEMBRANE PROTEIN"/>
    <property type="match status" value="1"/>
</dbReference>
<evidence type="ECO:0000256" key="4">
    <source>
        <dbReference type="ARBA" id="ARBA00022692"/>
    </source>
</evidence>
<evidence type="ECO:0000313" key="12">
    <source>
        <dbReference type="Proteomes" id="UP001165378"/>
    </source>
</evidence>
<evidence type="ECO:0000259" key="9">
    <source>
        <dbReference type="Pfam" id="PF02687"/>
    </source>
</evidence>
<keyword evidence="2" id="KW-0813">Transport</keyword>
<gene>
    <name evidence="11" type="ORF">LZ495_11100</name>
</gene>
<evidence type="ECO:0000256" key="6">
    <source>
        <dbReference type="ARBA" id="ARBA00023136"/>
    </source>
</evidence>
<dbReference type="Proteomes" id="UP001165378">
    <property type="component" value="Unassembled WGS sequence"/>
</dbReference>
<feature type="transmembrane region" description="Helical" evidence="8">
    <location>
        <begin position="281"/>
        <end position="304"/>
    </location>
</feature>
<dbReference type="RefSeq" id="WP_235051910.1">
    <property type="nucleotide sequence ID" value="NZ_JAKFHA010000004.1"/>
</dbReference>
<feature type="transmembrane region" description="Helical" evidence="8">
    <location>
        <begin position="239"/>
        <end position="260"/>
    </location>
</feature>
<dbReference type="Pfam" id="PF02687">
    <property type="entry name" value="FtsX"/>
    <property type="match status" value="1"/>
</dbReference>
<comment type="similarity">
    <text evidence="7">Belongs to the ABC-4 integral membrane protein family.</text>
</comment>
<dbReference type="GO" id="GO:0005886">
    <property type="term" value="C:plasma membrane"/>
    <property type="evidence" value="ECO:0007669"/>
    <property type="project" value="UniProtKB-SubCell"/>
</dbReference>
<dbReference type="Pfam" id="PF12704">
    <property type="entry name" value="MacB_PCD"/>
    <property type="match status" value="1"/>
</dbReference>
<dbReference type="InterPro" id="IPR025857">
    <property type="entry name" value="MacB_PCD"/>
</dbReference>
<proteinExistence type="inferred from homology"/>
<comment type="subcellular location">
    <subcellularLocation>
        <location evidence="1">Cell membrane</location>
        <topology evidence="1">Multi-pass membrane protein</topology>
    </subcellularLocation>
</comment>
<keyword evidence="6 8" id="KW-0472">Membrane</keyword>
<evidence type="ECO:0000313" key="11">
    <source>
        <dbReference type="EMBL" id="MCF2527761.1"/>
    </source>
</evidence>
<sequence length="359" mass="36266">MFIAMRDLRAARGRFALLGTVVALMVLMVVMLSGLTAGLGNEGISGLKRLPVGDLAFQKPPKGQDLSFTGSTVTRAQWEQWQGRPGVVSAQPLGVSTNRVTGPDGRAAAATFFGTVPETGLAPEPTAGRLPGPGEILMPEQLAEDAGVAVGGRVTVSGIPLTVAGFASTGSFSHTPVAYVPFATWQQITRSDGATAVALELSGGADTKAADAAAGTVTVAKDDAYDAVGGYAAERGSLLLIQGLLLLVSALVVGAFFTVWTIQRGRDLAVVRAMGASRGYLLRDALAQALMVLVAGGLLGAAAGTALGSVASQFVPFVSDASTVLVPLGAMTALGLVGAALAVRKVVTVDPITALGAAR</sequence>
<reference evidence="11" key="1">
    <citation type="submission" date="2022-01" db="EMBL/GenBank/DDBJ databases">
        <title>Genome-Based Taxonomic Classification of the Phylum Actinobacteria.</title>
        <authorList>
            <person name="Gao Y."/>
        </authorList>
    </citation>
    <scope>NUCLEOTIDE SEQUENCE</scope>
    <source>
        <strain evidence="11">KLBMP 8922</strain>
    </source>
</reference>
<feature type="transmembrane region" description="Helical" evidence="8">
    <location>
        <begin position="324"/>
        <end position="343"/>
    </location>
</feature>
<evidence type="ECO:0000256" key="1">
    <source>
        <dbReference type="ARBA" id="ARBA00004651"/>
    </source>
</evidence>
<feature type="domain" description="ABC3 transporter permease C-terminal" evidence="9">
    <location>
        <begin position="243"/>
        <end position="350"/>
    </location>
</feature>